<name>A0ABD2Y0L9_9GENT</name>
<dbReference type="EMBL" id="JBJUIK010000015">
    <property type="protein sequence ID" value="KAL3501126.1"/>
    <property type="molecule type" value="Genomic_DNA"/>
</dbReference>
<feature type="compositionally biased region" description="Basic and acidic residues" evidence="1">
    <location>
        <begin position="135"/>
        <end position="158"/>
    </location>
</feature>
<sequence>MVSSPKEQQRSQGKDECAKAAKRKWTAKEEKALLAALSLLCNLGWRRENGTFKSGNIYRLERELKSRLPGCNLKASPHIECKLKVLKKQYDAIIDMSHANETEKNNKGSEEKSETGEQNHNATNVFQGESLNGENRVDHGGYENGVAEKDLDNSSDDNKNYEANINIFDNALHYSTAVPHERADDDAEDFMGGDDTNDLDLSADATKETEVPTQGGSASAKTANGNNSSSSNRMSSEVREMTKIFGSFLRKYEGHFSLLVEMLRKDSAADKVTTEKRAGLNGELRKLPNLNLHARLRAATLIVSDPARLDLFYSLPEDERKEWVSMLLSGLI</sequence>
<evidence type="ECO:0000313" key="3">
    <source>
        <dbReference type="Proteomes" id="UP001630127"/>
    </source>
</evidence>
<evidence type="ECO:0008006" key="4">
    <source>
        <dbReference type="Google" id="ProtNLM"/>
    </source>
</evidence>
<feature type="compositionally biased region" description="Low complexity" evidence="1">
    <location>
        <begin position="215"/>
        <end position="235"/>
    </location>
</feature>
<accession>A0ABD2Y0L9</accession>
<comment type="caution">
    <text evidence="2">The sequence shown here is derived from an EMBL/GenBank/DDBJ whole genome shotgun (WGS) entry which is preliminary data.</text>
</comment>
<feature type="region of interest" description="Disordered" evidence="1">
    <location>
        <begin position="206"/>
        <end position="235"/>
    </location>
</feature>
<evidence type="ECO:0000256" key="1">
    <source>
        <dbReference type="SAM" id="MobiDB-lite"/>
    </source>
</evidence>
<dbReference type="PANTHER" id="PTHR46250:SF15">
    <property type="entry name" value="OS01G0523800 PROTEIN"/>
    <property type="match status" value="1"/>
</dbReference>
<reference evidence="2 3" key="1">
    <citation type="submission" date="2024-11" db="EMBL/GenBank/DDBJ databases">
        <title>A near-complete genome assembly of Cinchona calisaya.</title>
        <authorList>
            <person name="Lian D.C."/>
            <person name="Zhao X.W."/>
            <person name="Wei L."/>
        </authorList>
    </citation>
    <scope>NUCLEOTIDE SEQUENCE [LARGE SCALE GENOMIC DNA]</scope>
    <source>
        <tissue evidence="2">Nenye</tissue>
    </source>
</reference>
<feature type="compositionally biased region" description="Polar residues" evidence="1">
    <location>
        <begin position="118"/>
        <end position="133"/>
    </location>
</feature>
<protein>
    <recommendedName>
        <fullName evidence="4">Myb/SANT-like domain-containing protein</fullName>
    </recommendedName>
</protein>
<organism evidence="2 3">
    <name type="scientific">Cinchona calisaya</name>
    <dbReference type="NCBI Taxonomy" id="153742"/>
    <lineage>
        <taxon>Eukaryota</taxon>
        <taxon>Viridiplantae</taxon>
        <taxon>Streptophyta</taxon>
        <taxon>Embryophyta</taxon>
        <taxon>Tracheophyta</taxon>
        <taxon>Spermatophyta</taxon>
        <taxon>Magnoliopsida</taxon>
        <taxon>eudicotyledons</taxon>
        <taxon>Gunneridae</taxon>
        <taxon>Pentapetalae</taxon>
        <taxon>asterids</taxon>
        <taxon>lamiids</taxon>
        <taxon>Gentianales</taxon>
        <taxon>Rubiaceae</taxon>
        <taxon>Cinchonoideae</taxon>
        <taxon>Cinchoneae</taxon>
        <taxon>Cinchona</taxon>
    </lineage>
</organism>
<proteinExistence type="predicted"/>
<feature type="region of interest" description="Disordered" evidence="1">
    <location>
        <begin position="98"/>
        <end position="158"/>
    </location>
</feature>
<gene>
    <name evidence="2" type="ORF">ACH5RR_035575</name>
</gene>
<evidence type="ECO:0000313" key="2">
    <source>
        <dbReference type="EMBL" id="KAL3501126.1"/>
    </source>
</evidence>
<feature type="compositionally biased region" description="Basic and acidic residues" evidence="1">
    <location>
        <begin position="98"/>
        <end position="117"/>
    </location>
</feature>
<dbReference type="PANTHER" id="PTHR46250">
    <property type="entry name" value="MYB/SANT-LIKE DNA-BINDING DOMAIN PROTEIN-RELATED"/>
    <property type="match status" value="1"/>
</dbReference>
<keyword evidence="3" id="KW-1185">Reference proteome</keyword>
<dbReference type="Proteomes" id="UP001630127">
    <property type="component" value="Unassembled WGS sequence"/>
</dbReference>
<feature type="region of interest" description="Disordered" evidence="1">
    <location>
        <begin position="1"/>
        <end position="21"/>
    </location>
</feature>
<feature type="compositionally biased region" description="Basic and acidic residues" evidence="1">
    <location>
        <begin position="7"/>
        <end position="19"/>
    </location>
</feature>
<dbReference type="AlphaFoldDB" id="A0ABD2Y0L9"/>